<dbReference type="EMBL" id="MU006234">
    <property type="protein sequence ID" value="KAF2822587.1"/>
    <property type="molecule type" value="Genomic_DNA"/>
</dbReference>
<protein>
    <submittedName>
        <fullName evidence="2">Uncharacterized protein</fullName>
    </submittedName>
</protein>
<proteinExistence type="predicted"/>
<evidence type="ECO:0000313" key="3">
    <source>
        <dbReference type="Proteomes" id="UP000799424"/>
    </source>
</evidence>
<dbReference type="Proteomes" id="UP000799424">
    <property type="component" value="Unassembled WGS sequence"/>
</dbReference>
<evidence type="ECO:0000256" key="1">
    <source>
        <dbReference type="SAM" id="MobiDB-lite"/>
    </source>
</evidence>
<feature type="region of interest" description="Disordered" evidence="1">
    <location>
        <begin position="178"/>
        <end position="219"/>
    </location>
</feature>
<dbReference type="AlphaFoldDB" id="A0A6A6ZQK2"/>
<gene>
    <name evidence="2" type="ORF">CC86DRAFT_410185</name>
</gene>
<name>A0A6A6ZQK2_9PLEO</name>
<keyword evidence="3" id="KW-1185">Reference proteome</keyword>
<sequence length="219" mass="23729">MAKKVADQHGEQTQAQLQTAIDEALAAKRALSQVRLQTEVDQATAEERRLAQTRLDAVNQAIAVARDESQAEIRDAVAKERELDQTQLDKATVAEHELARDQSDNIVVAASSATKRLASIETLINLKSTDLNKTIALIKFLCSNADAHSSADSPAANQILGVIDLCNMANANIESALSSDSDVEHEESGTSDIVSTSSPYAGTEKQETETPRRSAWKMW</sequence>
<organism evidence="2 3">
    <name type="scientific">Ophiobolus disseminans</name>
    <dbReference type="NCBI Taxonomy" id="1469910"/>
    <lineage>
        <taxon>Eukaryota</taxon>
        <taxon>Fungi</taxon>
        <taxon>Dikarya</taxon>
        <taxon>Ascomycota</taxon>
        <taxon>Pezizomycotina</taxon>
        <taxon>Dothideomycetes</taxon>
        <taxon>Pleosporomycetidae</taxon>
        <taxon>Pleosporales</taxon>
        <taxon>Pleosporineae</taxon>
        <taxon>Phaeosphaeriaceae</taxon>
        <taxon>Ophiobolus</taxon>
    </lineage>
</organism>
<feature type="compositionally biased region" description="Polar residues" evidence="1">
    <location>
        <begin position="190"/>
        <end position="200"/>
    </location>
</feature>
<evidence type="ECO:0000313" key="2">
    <source>
        <dbReference type="EMBL" id="KAF2822587.1"/>
    </source>
</evidence>
<reference evidence="2" key="1">
    <citation type="journal article" date="2020" name="Stud. Mycol.">
        <title>101 Dothideomycetes genomes: a test case for predicting lifestyles and emergence of pathogens.</title>
        <authorList>
            <person name="Haridas S."/>
            <person name="Albert R."/>
            <person name="Binder M."/>
            <person name="Bloem J."/>
            <person name="Labutti K."/>
            <person name="Salamov A."/>
            <person name="Andreopoulos B."/>
            <person name="Baker S."/>
            <person name="Barry K."/>
            <person name="Bills G."/>
            <person name="Bluhm B."/>
            <person name="Cannon C."/>
            <person name="Castanera R."/>
            <person name="Culley D."/>
            <person name="Daum C."/>
            <person name="Ezra D."/>
            <person name="Gonzalez J."/>
            <person name="Henrissat B."/>
            <person name="Kuo A."/>
            <person name="Liang C."/>
            <person name="Lipzen A."/>
            <person name="Lutzoni F."/>
            <person name="Magnuson J."/>
            <person name="Mondo S."/>
            <person name="Nolan M."/>
            <person name="Ohm R."/>
            <person name="Pangilinan J."/>
            <person name="Park H.-J."/>
            <person name="Ramirez L."/>
            <person name="Alfaro M."/>
            <person name="Sun H."/>
            <person name="Tritt A."/>
            <person name="Yoshinaga Y."/>
            <person name="Zwiers L.-H."/>
            <person name="Turgeon B."/>
            <person name="Goodwin S."/>
            <person name="Spatafora J."/>
            <person name="Crous P."/>
            <person name="Grigoriev I."/>
        </authorList>
    </citation>
    <scope>NUCLEOTIDE SEQUENCE</scope>
    <source>
        <strain evidence="2">CBS 113818</strain>
    </source>
</reference>
<accession>A0A6A6ZQK2</accession>